<name>A0ABY6LDI5_9ARAC</name>
<proteinExistence type="predicted"/>
<keyword evidence="6" id="KW-1185">Reference proteome</keyword>
<evidence type="ECO:0000313" key="5">
    <source>
        <dbReference type="EMBL" id="UYV77550.1"/>
    </source>
</evidence>
<feature type="compositionally biased region" description="Low complexity" evidence="2">
    <location>
        <begin position="2507"/>
        <end position="2521"/>
    </location>
</feature>
<evidence type="ECO:0000259" key="4">
    <source>
        <dbReference type="Pfam" id="PF14075"/>
    </source>
</evidence>
<feature type="compositionally biased region" description="Polar residues" evidence="2">
    <location>
        <begin position="2166"/>
        <end position="2182"/>
    </location>
</feature>
<feature type="region of interest" description="Disordered" evidence="2">
    <location>
        <begin position="211"/>
        <end position="356"/>
    </location>
</feature>
<feature type="region of interest" description="Disordered" evidence="2">
    <location>
        <begin position="2345"/>
        <end position="2428"/>
    </location>
</feature>
<feature type="region of interest" description="Disordered" evidence="2">
    <location>
        <begin position="1537"/>
        <end position="1619"/>
    </location>
</feature>
<accession>A0ABY6LDI5</accession>
<feature type="compositionally biased region" description="Basic residues" evidence="2">
    <location>
        <begin position="957"/>
        <end position="966"/>
    </location>
</feature>
<feature type="domain" description="Hpc2-related" evidence="3">
    <location>
        <begin position="891"/>
        <end position="942"/>
    </location>
</feature>
<dbReference type="PANTHER" id="PTHR21669">
    <property type="entry name" value="CAPZ-INTERACTING PROTEIN AND RELATED PROTEINS"/>
    <property type="match status" value="1"/>
</dbReference>
<feature type="region of interest" description="Disordered" evidence="2">
    <location>
        <begin position="598"/>
        <end position="635"/>
    </location>
</feature>
<reference evidence="5 6" key="1">
    <citation type="submission" date="2022-01" db="EMBL/GenBank/DDBJ databases">
        <title>A chromosomal length assembly of Cordylochernes scorpioides.</title>
        <authorList>
            <person name="Zeh D."/>
            <person name="Zeh J."/>
        </authorList>
    </citation>
    <scope>NUCLEOTIDE SEQUENCE [LARGE SCALE GENOMIC DNA]</scope>
    <source>
        <strain evidence="5">IN4F17</strain>
        <tissue evidence="5">Whole Body</tissue>
    </source>
</reference>
<gene>
    <name evidence="5" type="ORF">LAZ67_15001484</name>
</gene>
<evidence type="ECO:0000313" key="6">
    <source>
        <dbReference type="Proteomes" id="UP001235939"/>
    </source>
</evidence>
<evidence type="ECO:0000256" key="2">
    <source>
        <dbReference type="SAM" id="MobiDB-lite"/>
    </source>
</evidence>
<dbReference type="EMBL" id="CP092877">
    <property type="protein sequence ID" value="UYV77550.1"/>
    <property type="molecule type" value="Genomic_DNA"/>
</dbReference>
<feature type="region of interest" description="Disordered" evidence="2">
    <location>
        <begin position="1920"/>
        <end position="1943"/>
    </location>
</feature>
<feature type="compositionally biased region" description="Polar residues" evidence="2">
    <location>
        <begin position="2013"/>
        <end position="2028"/>
    </location>
</feature>
<feature type="region of interest" description="Disordered" evidence="2">
    <location>
        <begin position="372"/>
        <end position="395"/>
    </location>
</feature>
<feature type="region of interest" description="Disordered" evidence="2">
    <location>
        <begin position="949"/>
        <end position="984"/>
    </location>
</feature>
<keyword evidence="1" id="KW-0597">Phosphoprotein</keyword>
<feature type="compositionally biased region" description="Low complexity" evidence="2">
    <location>
        <begin position="2621"/>
        <end position="2635"/>
    </location>
</feature>
<feature type="compositionally biased region" description="Low complexity" evidence="2">
    <location>
        <begin position="1698"/>
        <end position="1712"/>
    </location>
</feature>
<evidence type="ECO:0000256" key="1">
    <source>
        <dbReference type="ARBA" id="ARBA00022553"/>
    </source>
</evidence>
<feature type="compositionally biased region" description="Low complexity" evidence="2">
    <location>
        <begin position="1607"/>
        <end position="1616"/>
    </location>
</feature>
<dbReference type="InterPro" id="IPR026947">
    <property type="entry name" value="UBN_middle_dom"/>
</dbReference>
<feature type="domain" description="Ubinuclein middle" evidence="4">
    <location>
        <begin position="1171"/>
        <end position="1373"/>
    </location>
</feature>
<feature type="region of interest" description="Disordered" evidence="2">
    <location>
        <begin position="1684"/>
        <end position="1714"/>
    </location>
</feature>
<feature type="compositionally biased region" description="Basic residues" evidence="2">
    <location>
        <begin position="220"/>
        <end position="229"/>
    </location>
</feature>
<dbReference type="InterPro" id="IPR014840">
    <property type="entry name" value="HRD"/>
</dbReference>
<dbReference type="Pfam" id="PF14075">
    <property type="entry name" value="UBN_AB"/>
    <property type="match status" value="3"/>
</dbReference>
<organism evidence="5 6">
    <name type="scientific">Cordylochernes scorpioides</name>
    <dbReference type="NCBI Taxonomy" id="51811"/>
    <lineage>
        <taxon>Eukaryota</taxon>
        <taxon>Metazoa</taxon>
        <taxon>Ecdysozoa</taxon>
        <taxon>Arthropoda</taxon>
        <taxon>Chelicerata</taxon>
        <taxon>Arachnida</taxon>
        <taxon>Pseudoscorpiones</taxon>
        <taxon>Cheliferoidea</taxon>
        <taxon>Chernetidae</taxon>
        <taxon>Cordylochernes</taxon>
    </lineage>
</organism>
<feature type="region of interest" description="Disordered" evidence="2">
    <location>
        <begin position="2601"/>
        <end position="2636"/>
    </location>
</feature>
<feature type="region of interest" description="Disordered" evidence="2">
    <location>
        <begin position="1375"/>
        <end position="1470"/>
    </location>
</feature>
<feature type="compositionally biased region" description="Low complexity" evidence="2">
    <location>
        <begin position="2416"/>
        <end position="2425"/>
    </location>
</feature>
<dbReference type="Proteomes" id="UP001235939">
    <property type="component" value="Chromosome 15"/>
</dbReference>
<feature type="compositionally biased region" description="Basic and acidic residues" evidence="2">
    <location>
        <begin position="615"/>
        <end position="626"/>
    </location>
</feature>
<feature type="compositionally biased region" description="Polar residues" evidence="2">
    <location>
        <begin position="2263"/>
        <end position="2279"/>
    </location>
</feature>
<feature type="domain" description="Ubinuclein middle" evidence="4">
    <location>
        <begin position="413"/>
        <end position="456"/>
    </location>
</feature>
<feature type="domain" description="Ubinuclein middle" evidence="4">
    <location>
        <begin position="532"/>
        <end position="695"/>
    </location>
</feature>
<feature type="region of interest" description="Disordered" evidence="2">
    <location>
        <begin position="113"/>
        <end position="133"/>
    </location>
</feature>
<feature type="compositionally biased region" description="Basic and acidic residues" evidence="2">
    <location>
        <begin position="1980"/>
        <end position="1990"/>
    </location>
</feature>
<feature type="compositionally biased region" description="Basic and acidic residues" evidence="2">
    <location>
        <begin position="1295"/>
        <end position="1306"/>
    </location>
</feature>
<protein>
    <submittedName>
        <fullName evidence="5">UBN1</fullName>
    </submittedName>
</protein>
<feature type="region of interest" description="Disordered" evidence="2">
    <location>
        <begin position="2126"/>
        <end position="2279"/>
    </location>
</feature>
<feature type="region of interest" description="Disordered" evidence="2">
    <location>
        <begin position="1130"/>
        <end position="1152"/>
    </location>
</feature>
<feature type="region of interest" description="Disordered" evidence="2">
    <location>
        <begin position="1793"/>
        <end position="1824"/>
    </location>
</feature>
<feature type="region of interest" description="Disordered" evidence="2">
    <location>
        <begin position="2493"/>
        <end position="2523"/>
    </location>
</feature>
<dbReference type="PANTHER" id="PTHR21669:SF28">
    <property type="entry name" value="YEMANUCLEIN"/>
    <property type="match status" value="1"/>
</dbReference>
<feature type="compositionally biased region" description="Basic and acidic residues" evidence="2">
    <location>
        <begin position="2345"/>
        <end position="2354"/>
    </location>
</feature>
<feature type="compositionally biased region" description="Low complexity" evidence="2">
    <location>
        <begin position="2355"/>
        <end position="2377"/>
    </location>
</feature>
<feature type="region of interest" description="Disordered" evidence="2">
    <location>
        <begin position="1278"/>
        <end position="1315"/>
    </location>
</feature>
<feature type="compositionally biased region" description="Low complexity" evidence="2">
    <location>
        <begin position="1811"/>
        <end position="1824"/>
    </location>
</feature>
<dbReference type="Pfam" id="PF08729">
    <property type="entry name" value="HUN"/>
    <property type="match status" value="2"/>
</dbReference>
<evidence type="ECO:0000259" key="3">
    <source>
        <dbReference type="Pfam" id="PF08729"/>
    </source>
</evidence>
<feature type="compositionally biased region" description="Basic and acidic residues" evidence="2">
    <location>
        <begin position="313"/>
        <end position="332"/>
    </location>
</feature>
<sequence>MVAFAKVGHELLPPVKFHNALKFYNQVSALIYATMRKERESWLVRPSLVNHIVLPFINGRFRELRVTAPSPQGSLFCPIQKNIKPSGFAEFYTRSAFLVVLKLSFSTLVYSSQSPKKEGQSPAEHDLFDDDSLDNDKADIEALARSLEKKYGPKKRRRLEDFIDRGSGYDETDPFIDNDEAYDELVPSTLTTKHGGFYINCGDLDFKVLSDSDGSEPPRAFRKKKRKLRSSSSENGPEMAKKKRRVHKDIAESNIEVKAEVKPATPPPPLPAPDVVKKQRGGRRTTFSKLSSALPPNKKKPASPTVAQMIQQLREKSPPKRDLSPPKLEKTVEQVVENGATPQEDQDMEQVSPEPVVEPPSLVVPTPAAVEQPIPAAPSAPKTSTISDEDEDTPGSGTLVIDEGPLASEPPKLPDGLEADLLELINSLKEAATNNNEGKCKFFSTDINKKLLQIDNMRGYIEEIKIRIALGRDAMMELDKIMKDKGISLKTKKIIVEALVFPVVTYGCESWTFRKEERKRIILRVLWTDKRVEVLTKALSCTHRSVVFTHLAAFLPCTKETLLKRAKKLRLDQEDGRVRLPLAKLKDAVNAAMPKMLEKHDAVSKKNSKQPSTEGPRENGDVAKTGEEEEEEGLSPRFEWTAETRDLLCQVVDAKIRCFELFKTRTQSPEDYLKQFLETEVKPIWPLRWMQTRRIPLNQVKNLAKEKKTKDIGPTIRLELKLFESNDQKCPEFSYIELTQKYKVGHELLPPVKFHNALKFYNQVSALIYATIRKERESWLVRPSLVNHIVLPFINGRFRELRVTAPSPQGSLFCPIQKNIKPSGFAEFYTRSAFLVVLKLSFSILVYSSQSPKKEGQSPAEHDLFDDDSLDNDKADIEALARSLEKKYGPKKRRRLEDFIDRGSGYDETDPFIDNDEAYDELVPSTLTTKHGGFYINCGDLDFKVLSDSDGSEPPRAFRKKKRKLRSSSSENGPEMAKKKRRVHKDIAESNIEVKAEFEAVPNMEADAFAADSNMSTDTAPPYPGVGPLLRSINRAMVIMVGRSRRLLLLALPPTKKKPASPTVAQMIQQLREKSPPKRDLSPPKLEKTVEQVVENGATPQEDQDMEQVSPEPVVEPPSLVVPTPAAVEQPIPAAPSAPKTSTISDEDEDTPGSGTLVIDEGPLASEPPKLPDGLEADLLELINSLKEAATNNNEGKCKFFSTDINKKLLQVEVLTKALSCTHRSVVFTHLAAFLPCTKETLLKRAKKLRLDQEDGRVRLPLAKLKDAVNAAMPKMLEKHDAVSKKNSKQPSTEGPRENGDVAKTGEEEEEEGLSPRFEWTAETRDLLCQVVDAKIRCFELFKTRTQSPEDYLKQFLETEVKPIWPLRWMQTRTKPKKSLPAGSIASRKVKQEPSGGSPLPLDLDHIEIIPIPPLESEPVDIKPPRSMAAASSEPKAKPLPPLPDAKPIKIPNDTKSSKFLNTPETKSNKTNTTTICEVKSNKALTICETKPKHQSEAAAVKFRPEPKLKVASLPSGTEVRPVKPAMSLIQDMKMKQAAESKAAESSRNWVTKTGSPPKTTVSSTPTSLLNKTTPSHSEVLFTKLTTMPSSDMRQKSVLDGAKAHSSPRSSPDSSSANKRLLNNLMNSADLQVHATGSSSLLDQIICASLANYPNSNSSPEIPKPELQILEVGTGKPVQHRNLGLKETKPLPPASSLTKASSKPTTTYSTPSEGVKLPHLPYGFNEAFKKSLQNSGPSSIETKVVSSYVSRDAVSSTDYVGDEYSKIRKAQKYAASAKKPTFPEGMKGFPLPIKGEGSPFSPTAAPHLHKSPSPSSPGGSYQYSPDTRQIASAFVIKTWSTTQWQADLAPKEMATSDMRNRRYVQLLLTWSTNATHPQPLVGDKATIPETEKRPPGDHDFWLMALVSPGQTLFHEITMDPMKSSQSAKEGSASPWRVSVSSPGYSAPSPVYSNHPHIVTAHRTAPPMDPTPTHYTTSSHKPPDFTSHKLTDYPQTSSHKPPDFSSPPHKLSEYPQTSSHKPLEFSQSPLKLPDYPQTASHKPPDYTHSYPQTSSHKPPDYLHNPQTTSHYMQQQQQHKGYPSKQDSIIHMRKQQDSSALFQQLSKQQDMYQTGGAELYNQRKAYPHLHKVPPDPQMYRQQQQQQQQDYLSSSSRPPYHSTWPTPPYTNCATDSYNTSSQTGETKPKKSLPAGSIASRKVKQEPSGGSPLPLDLDHIEIIPIPPLESEPVDIKPPRSMAAASSEPKAKPLPPLPDAKPIKIPNDTKSSKFLNTPETKSNKTNTTTICEVKSNKALTICETKPKHQSEAAAVKFRPEPKLKVASLPSGTEVRPVKPAMSLIQDMKMKQAAESKAAESSRNWVTKTGSPPKTTVSSTPTSLLNKTTPSHSEVLFTKLTTMSSSDMRQKSVLDGAKAHSSPRSSPDSSSANKRLLNNLMNSADLQVHATGSSSLLDQIICASLANYPNSNSSPEIPKPELQILEVGTGKPVQHRNLGLKETKPLPPASSLTKASSKPTTTYSTPSEGVKLPHLPYGFNEAFKKSLQNSGPSSIETKVVSSYVSRDAVSSTDYVGDEYSKIRKAQKYAAASAKKPTFPEGMKGFPLPIKGEGSPFSPTAAPHLHKSPSPSSPGGSYQYSPDTRQNASAFVIKTVNTTQWQADLAPKEMAASDMRNRRHVQRLLTWSTNATHPVSLD</sequence>
<feature type="compositionally biased region" description="Basic and acidic residues" evidence="2">
    <location>
        <begin position="248"/>
        <end position="261"/>
    </location>
</feature>
<feature type="compositionally biased region" description="Low complexity" evidence="2">
    <location>
        <begin position="1546"/>
        <end position="1568"/>
    </location>
</feature>
<feature type="region of interest" description="Disordered" evidence="2">
    <location>
        <begin position="1960"/>
        <end position="2085"/>
    </location>
</feature>
<feature type="compositionally biased region" description="Basic and acidic residues" evidence="2">
    <location>
        <begin position="115"/>
        <end position="126"/>
    </location>
</feature>
<feature type="domain" description="Hpc2-related" evidence="3">
    <location>
        <begin position="154"/>
        <end position="205"/>
    </location>
</feature>
<feature type="compositionally biased region" description="Polar residues" evidence="2">
    <location>
        <begin position="1454"/>
        <end position="1470"/>
    </location>
</feature>